<feature type="compositionally biased region" description="Polar residues" evidence="2">
    <location>
        <begin position="1005"/>
        <end position="1020"/>
    </location>
</feature>
<evidence type="ECO:0000256" key="2">
    <source>
        <dbReference type="SAM" id="MobiDB-lite"/>
    </source>
</evidence>
<evidence type="ECO:0008006" key="7">
    <source>
        <dbReference type="Google" id="ProtNLM"/>
    </source>
</evidence>
<organism evidence="5 6">
    <name type="scientific">Alternaria burnsii</name>
    <dbReference type="NCBI Taxonomy" id="1187904"/>
    <lineage>
        <taxon>Eukaryota</taxon>
        <taxon>Fungi</taxon>
        <taxon>Dikarya</taxon>
        <taxon>Ascomycota</taxon>
        <taxon>Pezizomycotina</taxon>
        <taxon>Dothideomycetes</taxon>
        <taxon>Pleosporomycetidae</taxon>
        <taxon>Pleosporales</taxon>
        <taxon>Pleosporineae</taxon>
        <taxon>Pleosporaceae</taxon>
        <taxon>Alternaria</taxon>
        <taxon>Alternaria sect. Alternaria</taxon>
    </lineage>
</organism>
<evidence type="ECO:0000256" key="1">
    <source>
        <dbReference type="ARBA" id="ARBA00022737"/>
    </source>
</evidence>
<evidence type="ECO:0000313" key="5">
    <source>
        <dbReference type="EMBL" id="KAF7676634.1"/>
    </source>
</evidence>
<keyword evidence="1" id="KW-0677">Repeat</keyword>
<evidence type="ECO:0000259" key="3">
    <source>
        <dbReference type="Pfam" id="PF17109"/>
    </source>
</evidence>
<dbReference type="RefSeq" id="XP_038786843.1">
    <property type="nucleotide sequence ID" value="XM_038929893.1"/>
</dbReference>
<dbReference type="InterPro" id="IPR031350">
    <property type="entry name" value="Goodbye_dom"/>
</dbReference>
<dbReference type="Proteomes" id="UP000596902">
    <property type="component" value="Unassembled WGS sequence"/>
</dbReference>
<dbReference type="EMBL" id="JAAABM010000006">
    <property type="protein sequence ID" value="KAF7676634.1"/>
    <property type="molecule type" value="Genomic_DNA"/>
</dbReference>
<dbReference type="Pfam" id="PF17109">
    <property type="entry name" value="Goodbye"/>
    <property type="match status" value="1"/>
</dbReference>
<comment type="caution">
    <text evidence="5">The sequence shown here is derived from an EMBL/GenBank/DDBJ whole genome shotgun (WGS) entry which is preliminary data.</text>
</comment>
<feature type="region of interest" description="Disordered" evidence="2">
    <location>
        <begin position="994"/>
        <end position="1021"/>
    </location>
</feature>
<reference evidence="5" key="2">
    <citation type="submission" date="2020-08" db="EMBL/GenBank/DDBJ databases">
        <title>Draft Genome Sequence of Cumin Blight Pathogen Alternaria burnsii.</title>
        <authorList>
            <person name="Feng Z."/>
        </authorList>
    </citation>
    <scope>NUCLEOTIDE SEQUENCE</scope>
    <source>
        <strain evidence="5">CBS107.38</strain>
    </source>
</reference>
<reference evidence="5" key="1">
    <citation type="submission" date="2020-01" db="EMBL/GenBank/DDBJ databases">
        <authorList>
            <person name="Feng Z.H.Z."/>
        </authorList>
    </citation>
    <scope>NUCLEOTIDE SEQUENCE</scope>
    <source>
        <strain evidence="5">CBS107.38</strain>
    </source>
</reference>
<gene>
    <name evidence="5" type="ORF">GT037_004846</name>
</gene>
<protein>
    <recommendedName>
        <fullName evidence="7">Fungal STAND N-terminal Goodbye domain-containing protein</fullName>
    </recommendedName>
</protein>
<name>A0A8H7B586_9PLEO</name>
<keyword evidence="6" id="KW-1185">Reference proteome</keyword>
<feature type="domain" description="Nephrocystin 3-like N-terminal" evidence="4">
    <location>
        <begin position="301"/>
        <end position="487"/>
    </location>
</feature>
<sequence length="1467" mass="167421">MSAPKSSSVDDDRDAFSKLSAPKFLSTEDDLHVAWEKVVRNFVDASKANPSSEPTTIRQVLDNVNSQTADDTTKARAKGIVMNILSSVQILGEFVAGASSTAFPASQPCFNALNLVIGAVKRYHKIFEDLFILLERVSVFLGSLRIYFEEKNTDVNLDTRLRPTVYRVLEHFMEIMTLAIELMHRKSRLKLAAKEFFFGITSGVTDALGKLETLVSDCVNMQVAVIGQDLSKAARDIRTLDGKMDVLDGKIDSVVNIMGRREEQEKVQEMRIQLRKWLRIGEEDIWRNHHNTIRDQRTDETGDWLCKENSSFVHWCDANSDASNVFLVTADPDRGKSFLASAVIDHIEDPSFASGGFSSLAYSYYQATIREDSKASSQKNIKQSSQGAVQPALQATSRALCSIVWQLSEADEHYRDFVFEKHKYDACKMKAIEIWNELIISYSPSRRSSYFIVIDGIQKADRELLESMIKWDPRQKSLLRVRVFATSKSHAGWSNTVINHSLRISLDRVSHRQEFVPSIADVKKITNARLDKTSIFHDKAPQTIRIREQVFDVVTRQIQNEFARLSLVLNEIENCVNSRQIERILERIEESIEVNLGRQIRSLNSKLAPDEIKEVNALISWLEAPKTSFYFLFGTPCLLAEQYVDVKLESPRLTPLSERIAQRYSLLFEVDDDCIRWRYPEIQQYLKQDFEDQQILENMNKRRGKRSSKTDLEELDLLELVIRNNLSTVFGTRGVELFDQYELGEYFALQRAQHTKMICADEKSSRYSVLLICLRVLCEDMSPRAVNRLCTYSRRNLSTHLKWDEKQKLKAKENQAIGRLLVKLLRNDTVIDHWSQEASHGITDCFTAGPKGDPIWKWLKKMSRSEGPTDLEDKEWFSKLPTQKEDSSSAHWDYAIDRILDGWSTRQRDTWHTICYLSGKLEPKHVQVWLRDRHHKLDPILLIKRLMQEADTEYHYDDHKSWILKTCNDIIRTNADAWWALFYSAKVSTEDGSSADVTIEDDSSAETTTQKDQSTGSTNGLKEAISHLNTAKSSTTKDKDFHDYYWTRILPLLARCQILDLDMEGAMESYSEMMNDASSRGALKMSMLCSFKPTMIATFLELAGTKTVPGETNNWLHELIASVDSSEAALSVSLAAYHGKNWSDIHRAINKAVKQLGSEIANINGDKTAETDVFGQDDEDYDIWQKHKTQKLLKSVLASILWHRSDNAEDHIEALGLWQEVGATEISLRVLIKHSKAKTVYDLWNTDDLYDRYFKTAIFEVCQEKRDVRSSANIRSHFIAARVFMNLGDREAAERLISKLLENKDYGENIAPDEQLEEYGRACFALGEDQRGHDLFGHVTTHDFAKHEGCQQTCGPELPNAEAVVYLCRDCMCFLKPHCLNALENGVWTAGFCDPDHHRIMLPPPLTKDGRNHSAAMDLVTDVGIKHGWLEGPSDEELEVRENGVLEAPRSRASFHSIDEVTIAAQE</sequence>
<dbReference type="Pfam" id="PF24883">
    <property type="entry name" value="NPHP3_N"/>
    <property type="match status" value="1"/>
</dbReference>
<accession>A0A8H7B586</accession>
<feature type="domain" description="Fungal STAND N-terminal Goodbye" evidence="3">
    <location>
        <begin position="35"/>
        <end position="147"/>
    </location>
</feature>
<evidence type="ECO:0000259" key="4">
    <source>
        <dbReference type="Pfam" id="PF24883"/>
    </source>
</evidence>
<dbReference type="GeneID" id="62203071"/>
<proteinExistence type="predicted"/>
<dbReference type="InterPro" id="IPR056884">
    <property type="entry name" value="NPHP3-like_N"/>
</dbReference>
<evidence type="ECO:0000313" key="6">
    <source>
        <dbReference type="Proteomes" id="UP000596902"/>
    </source>
</evidence>